<comment type="caution">
    <text evidence="1">The sequence shown here is derived from an EMBL/GenBank/DDBJ whole genome shotgun (WGS) entry which is preliminary data.</text>
</comment>
<keyword evidence="2" id="KW-1185">Reference proteome</keyword>
<dbReference type="Proteomes" id="UP001396334">
    <property type="component" value="Unassembled WGS sequence"/>
</dbReference>
<accession>A0ABR2QZ93</accession>
<dbReference type="EMBL" id="JBBPBN010000030">
    <property type="protein sequence ID" value="KAK9005811.1"/>
    <property type="molecule type" value="Genomic_DNA"/>
</dbReference>
<protein>
    <submittedName>
        <fullName evidence="1">Uncharacterized protein</fullName>
    </submittedName>
</protein>
<sequence length="134" mass="14626">MLELSSHFTIYGTDQVLFNSRLAFSCTAPVMPSSIAVCDMVDNCVGNLALYAEKLRDFCAMPFEGDFLLCCERLAREYVAEFNKPNMAVSRTTRAISHWTKPPVDWVKGNSVADVRSSDSLAAAGGVIRDAHGG</sequence>
<name>A0ABR2QZ93_9ROSI</name>
<proteinExistence type="predicted"/>
<evidence type="ECO:0000313" key="1">
    <source>
        <dbReference type="EMBL" id="KAK9005811.1"/>
    </source>
</evidence>
<organism evidence="1 2">
    <name type="scientific">Hibiscus sabdariffa</name>
    <name type="common">roselle</name>
    <dbReference type="NCBI Taxonomy" id="183260"/>
    <lineage>
        <taxon>Eukaryota</taxon>
        <taxon>Viridiplantae</taxon>
        <taxon>Streptophyta</taxon>
        <taxon>Embryophyta</taxon>
        <taxon>Tracheophyta</taxon>
        <taxon>Spermatophyta</taxon>
        <taxon>Magnoliopsida</taxon>
        <taxon>eudicotyledons</taxon>
        <taxon>Gunneridae</taxon>
        <taxon>Pentapetalae</taxon>
        <taxon>rosids</taxon>
        <taxon>malvids</taxon>
        <taxon>Malvales</taxon>
        <taxon>Malvaceae</taxon>
        <taxon>Malvoideae</taxon>
        <taxon>Hibiscus</taxon>
    </lineage>
</organism>
<reference evidence="1 2" key="1">
    <citation type="journal article" date="2024" name="G3 (Bethesda)">
        <title>Genome assembly of Hibiscus sabdariffa L. provides insights into metabolisms of medicinal natural products.</title>
        <authorList>
            <person name="Kim T."/>
        </authorList>
    </citation>
    <scope>NUCLEOTIDE SEQUENCE [LARGE SCALE GENOMIC DNA]</scope>
    <source>
        <strain evidence="1">TK-2024</strain>
        <tissue evidence="1">Old leaves</tissue>
    </source>
</reference>
<gene>
    <name evidence="1" type="ORF">V6N11_043231</name>
</gene>
<evidence type="ECO:0000313" key="2">
    <source>
        <dbReference type="Proteomes" id="UP001396334"/>
    </source>
</evidence>